<evidence type="ECO:0000313" key="4">
    <source>
        <dbReference type="Proteomes" id="UP001155241"/>
    </source>
</evidence>
<dbReference type="InterPro" id="IPR036452">
    <property type="entry name" value="Ribo_hydro-like"/>
</dbReference>
<reference evidence="3" key="1">
    <citation type="submission" date="2022-06" db="EMBL/GenBank/DDBJ databases">
        <title>Aeoliella straminimaris, a novel planctomycete from sediments.</title>
        <authorList>
            <person name="Vitorino I.R."/>
            <person name="Lage O.M."/>
        </authorList>
    </citation>
    <scope>NUCLEOTIDE SEQUENCE</scope>
    <source>
        <strain evidence="3">ICT_H6.2</strain>
    </source>
</reference>
<gene>
    <name evidence="3" type="ORF">NG895_06140</name>
</gene>
<feature type="signal peptide" evidence="1">
    <location>
        <begin position="1"/>
        <end position="24"/>
    </location>
</feature>
<dbReference type="Gene3D" id="3.90.245.10">
    <property type="entry name" value="Ribonucleoside hydrolase-like"/>
    <property type="match status" value="1"/>
</dbReference>
<feature type="domain" description="Inosine/uridine-preferring nucleoside hydrolase" evidence="2">
    <location>
        <begin position="30"/>
        <end position="246"/>
    </location>
</feature>
<dbReference type="PANTHER" id="PTHR43264:SF1">
    <property type="entry name" value="INOSINE_URIDINE-PREFERRING NUCLEOSIDE HYDROLASE DOMAIN-CONTAINING PROTEIN"/>
    <property type="match status" value="1"/>
</dbReference>
<dbReference type="EMBL" id="JAMXLR010000024">
    <property type="protein sequence ID" value="MCO6043481.1"/>
    <property type="molecule type" value="Genomic_DNA"/>
</dbReference>
<dbReference type="GO" id="GO:0016799">
    <property type="term" value="F:hydrolase activity, hydrolyzing N-glycosyl compounds"/>
    <property type="evidence" value="ECO:0007669"/>
    <property type="project" value="InterPro"/>
</dbReference>
<keyword evidence="3" id="KW-0378">Hydrolase</keyword>
<dbReference type="RefSeq" id="WP_252851587.1">
    <property type="nucleotide sequence ID" value="NZ_JAMXLR010000024.1"/>
</dbReference>
<dbReference type="AlphaFoldDB" id="A0A9X2JFA5"/>
<dbReference type="CDD" id="cd02652">
    <property type="entry name" value="nuc_hydro_2"/>
    <property type="match status" value="1"/>
</dbReference>
<protein>
    <submittedName>
        <fullName evidence="3">Nucleoside hydrolase</fullName>
    </submittedName>
</protein>
<sequence length="340" mass="36414">MSKLSLSRVALLVLCVCGAAVAWAQPPVKIIFDTDIAGDVDDVGSLAMLHALADRGEAEILACTISSNNPKSAACVDAINTWYGRPDIPIGGVDVPVAGKAFEKLVGSRYTRQIASEFPQDLSEKRQLPSAVKVYRQVLAAQPDDSVTIVSVGFLTNLAELLDSPADEFSSLDGKQLVAAKVKQWVCMGGVFPEGHFASGEGEYNLKITPEATQRAINGWPTPIVFSGYEIGERVLTGAGLERAAADSPVRRGYQLYNGLGDRNSWDQTAVLHAVRGAGDYWELSPPGVCQVPEDSAGCHEWSESPEGKHRYLIEKMPPAEVAAEIETLMMAEPANSDGK</sequence>
<proteinExistence type="predicted"/>
<keyword evidence="4" id="KW-1185">Reference proteome</keyword>
<name>A0A9X2JFA5_9BACT</name>
<dbReference type="SUPFAM" id="SSF53590">
    <property type="entry name" value="Nucleoside hydrolase"/>
    <property type="match status" value="1"/>
</dbReference>
<comment type="caution">
    <text evidence="3">The sequence shown here is derived from an EMBL/GenBank/DDBJ whole genome shotgun (WGS) entry which is preliminary data.</text>
</comment>
<accession>A0A9X2JFA5</accession>
<dbReference type="PANTHER" id="PTHR43264">
    <property type="match status" value="1"/>
</dbReference>
<evidence type="ECO:0000256" key="1">
    <source>
        <dbReference type="SAM" id="SignalP"/>
    </source>
</evidence>
<organism evidence="3 4">
    <name type="scientific">Aeoliella straminimaris</name>
    <dbReference type="NCBI Taxonomy" id="2954799"/>
    <lineage>
        <taxon>Bacteria</taxon>
        <taxon>Pseudomonadati</taxon>
        <taxon>Planctomycetota</taxon>
        <taxon>Planctomycetia</taxon>
        <taxon>Pirellulales</taxon>
        <taxon>Lacipirellulaceae</taxon>
        <taxon>Aeoliella</taxon>
    </lineage>
</organism>
<keyword evidence="1" id="KW-0732">Signal</keyword>
<evidence type="ECO:0000259" key="2">
    <source>
        <dbReference type="Pfam" id="PF01156"/>
    </source>
</evidence>
<dbReference type="Pfam" id="PF01156">
    <property type="entry name" value="IU_nuc_hydro"/>
    <property type="match status" value="1"/>
</dbReference>
<feature type="chain" id="PRO_5040742934" evidence="1">
    <location>
        <begin position="25"/>
        <end position="340"/>
    </location>
</feature>
<dbReference type="Proteomes" id="UP001155241">
    <property type="component" value="Unassembled WGS sequence"/>
</dbReference>
<dbReference type="InterPro" id="IPR001910">
    <property type="entry name" value="Inosine/uridine_hydrolase_dom"/>
</dbReference>
<evidence type="ECO:0000313" key="3">
    <source>
        <dbReference type="EMBL" id="MCO6043481.1"/>
    </source>
</evidence>